<name>A0A0D2E6Z0_9EURO</name>
<evidence type="ECO:0000313" key="6">
    <source>
        <dbReference type="EMBL" id="KIW43554.1"/>
    </source>
</evidence>
<sequence>MTGPPRIAIIGSGPAGLSLAKLLQVSGIPCKVFERDNGLHDGDHQNGWVKLYPQTGQLALREAGLFEAFRRLSNSESEVLKILRPNGTPILDENNTKENKRRHHPSFDQPRIDYTRLRNLLLESLRPKTVVWGRKLVAVENSPSSPRKYDLLFEDSTEEDFDLVVGADGAHSTVRPRMTHHRPVYSGITTVQFWATEVKEWHSWLTDFVGNGSCFMFDKGRAMEARRIGDDSIQLTVSVRQAEGWLDKCGVDWSLPEEAKRKYLETFFKDCAEDLKLACLDCTDRMMRRKVYMPPPAGTRWESTPGLTLVGDAAHLMPPFADLGVDQAMNDASKLARALSSNERTPAGLARGVREYEGEMLVRGEHVARTAWEVFESHFSANGGEKFVGRVLSGGGK</sequence>
<accession>A0A0D2E6Z0</accession>
<dbReference type="RefSeq" id="XP_016263770.1">
    <property type="nucleotide sequence ID" value="XM_016405564.1"/>
</dbReference>
<dbReference type="VEuPathDB" id="FungiDB:PV06_04645"/>
<evidence type="ECO:0000256" key="2">
    <source>
        <dbReference type="ARBA" id="ARBA00022827"/>
    </source>
</evidence>
<dbReference type="EMBL" id="KN847335">
    <property type="protein sequence ID" value="KIW43554.1"/>
    <property type="molecule type" value="Genomic_DNA"/>
</dbReference>
<dbReference type="Pfam" id="PF01494">
    <property type="entry name" value="FAD_binding_3"/>
    <property type="match status" value="1"/>
</dbReference>
<dbReference type="PANTHER" id="PTHR46972:SF1">
    <property type="entry name" value="FAD DEPENDENT OXIDOREDUCTASE DOMAIN-CONTAINING PROTEIN"/>
    <property type="match status" value="1"/>
</dbReference>
<dbReference type="SUPFAM" id="SSF51905">
    <property type="entry name" value="FAD/NAD(P)-binding domain"/>
    <property type="match status" value="1"/>
</dbReference>
<dbReference type="GO" id="GO:0071949">
    <property type="term" value="F:FAD binding"/>
    <property type="evidence" value="ECO:0007669"/>
    <property type="project" value="InterPro"/>
</dbReference>
<dbReference type="AlphaFoldDB" id="A0A0D2E6Z0"/>
<dbReference type="InterPro" id="IPR002938">
    <property type="entry name" value="FAD-bd"/>
</dbReference>
<dbReference type="Proteomes" id="UP000053342">
    <property type="component" value="Unassembled WGS sequence"/>
</dbReference>
<feature type="domain" description="FAD-binding" evidence="5">
    <location>
        <begin position="7"/>
        <end position="365"/>
    </location>
</feature>
<evidence type="ECO:0000313" key="7">
    <source>
        <dbReference type="Proteomes" id="UP000053342"/>
    </source>
</evidence>
<keyword evidence="2" id="KW-0274">FAD</keyword>
<protein>
    <recommendedName>
        <fullName evidence="5">FAD-binding domain-containing protein</fullName>
    </recommendedName>
</protein>
<dbReference type="PANTHER" id="PTHR46972">
    <property type="entry name" value="MONOOXYGENASE ASQM-RELATED"/>
    <property type="match status" value="1"/>
</dbReference>
<dbReference type="STRING" id="215243.A0A0D2E6Z0"/>
<evidence type="ECO:0000256" key="1">
    <source>
        <dbReference type="ARBA" id="ARBA00022630"/>
    </source>
</evidence>
<keyword evidence="4" id="KW-0503">Monooxygenase</keyword>
<keyword evidence="1" id="KW-0285">Flavoprotein</keyword>
<dbReference type="Gene3D" id="3.50.50.60">
    <property type="entry name" value="FAD/NAD(P)-binding domain"/>
    <property type="match status" value="1"/>
</dbReference>
<dbReference type="InterPro" id="IPR036188">
    <property type="entry name" value="FAD/NAD-bd_sf"/>
</dbReference>
<dbReference type="GO" id="GO:0004497">
    <property type="term" value="F:monooxygenase activity"/>
    <property type="evidence" value="ECO:0007669"/>
    <property type="project" value="UniProtKB-KW"/>
</dbReference>
<keyword evidence="7" id="KW-1185">Reference proteome</keyword>
<dbReference type="OrthoDB" id="655030at2759"/>
<organism evidence="6 7">
    <name type="scientific">Exophiala oligosperma</name>
    <dbReference type="NCBI Taxonomy" id="215243"/>
    <lineage>
        <taxon>Eukaryota</taxon>
        <taxon>Fungi</taxon>
        <taxon>Dikarya</taxon>
        <taxon>Ascomycota</taxon>
        <taxon>Pezizomycotina</taxon>
        <taxon>Eurotiomycetes</taxon>
        <taxon>Chaetothyriomycetidae</taxon>
        <taxon>Chaetothyriales</taxon>
        <taxon>Herpotrichiellaceae</taxon>
        <taxon>Exophiala</taxon>
    </lineage>
</organism>
<evidence type="ECO:0000256" key="4">
    <source>
        <dbReference type="ARBA" id="ARBA00023033"/>
    </source>
</evidence>
<dbReference type="GeneID" id="27356719"/>
<dbReference type="PRINTS" id="PR00420">
    <property type="entry name" value="RNGMNOXGNASE"/>
</dbReference>
<proteinExistence type="predicted"/>
<dbReference type="HOGENOM" id="CLU_009665_4_0_1"/>
<evidence type="ECO:0000256" key="3">
    <source>
        <dbReference type="ARBA" id="ARBA00023002"/>
    </source>
</evidence>
<gene>
    <name evidence="6" type="ORF">PV06_04645</name>
</gene>
<evidence type="ECO:0000259" key="5">
    <source>
        <dbReference type="Pfam" id="PF01494"/>
    </source>
</evidence>
<reference evidence="6 7" key="1">
    <citation type="submission" date="2015-01" db="EMBL/GenBank/DDBJ databases">
        <title>The Genome Sequence of Exophiala oligosperma CBS72588.</title>
        <authorList>
            <consortium name="The Broad Institute Genomics Platform"/>
            <person name="Cuomo C."/>
            <person name="de Hoog S."/>
            <person name="Gorbushina A."/>
            <person name="Stielow B."/>
            <person name="Teixiera M."/>
            <person name="Abouelleil A."/>
            <person name="Chapman S.B."/>
            <person name="Priest M."/>
            <person name="Young S.K."/>
            <person name="Wortman J."/>
            <person name="Nusbaum C."/>
            <person name="Birren B."/>
        </authorList>
    </citation>
    <scope>NUCLEOTIDE SEQUENCE [LARGE SCALE GENOMIC DNA]</scope>
    <source>
        <strain evidence="6 7">CBS 72588</strain>
    </source>
</reference>
<keyword evidence="3" id="KW-0560">Oxidoreductase</keyword>